<keyword evidence="1" id="KW-0732">Signal</keyword>
<protein>
    <submittedName>
        <fullName evidence="2">WG repeat-containing protein</fullName>
    </submittedName>
</protein>
<gene>
    <name evidence="2" type="ORF">HGH91_02575</name>
</gene>
<feature type="signal peptide" evidence="1">
    <location>
        <begin position="1"/>
        <end position="20"/>
    </location>
</feature>
<dbReference type="Pfam" id="PF14903">
    <property type="entry name" value="WG_beta_rep"/>
    <property type="match status" value="7"/>
</dbReference>
<evidence type="ECO:0000313" key="2">
    <source>
        <dbReference type="EMBL" id="NLR77491.1"/>
    </source>
</evidence>
<keyword evidence="3" id="KW-1185">Reference proteome</keyword>
<name>A0A847S6V1_9BACT</name>
<dbReference type="PANTHER" id="PTHR37841">
    <property type="entry name" value="GLR2918 PROTEIN"/>
    <property type="match status" value="1"/>
</dbReference>
<dbReference type="RefSeq" id="WP_168736886.1">
    <property type="nucleotide sequence ID" value="NZ_JABAHZ010000001.1"/>
</dbReference>
<dbReference type="AlphaFoldDB" id="A0A847S6V1"/>
<dbReference type="InterPro" id="IPR032774">
    <property type="entry name" value="WG_beta_rep"/>
</dbReference>
<sequence>MLRNSILRLLVLFLPLGAQAQEPVLAFVSDQQYSNIANFSGGLARVRTDANQLYGFIDTTGKLAIPLQFDEAESFHDGLAIVGKTTNDTILYGYINRAGQLQVPYQFDEAKDFSGNRAAVRKDNTWYYIDPSGKMTLGQEFVRMDTVIDQAYNGAFDRVVADPRSFHNGRLLVRKDSLFGYADTSGVWVIPPVYLAARDFSDGVALVATAAPPRDSMKGNDELSALYNSLPEGTPNLNWSVIDLLGKVVFSIDAEEVGDYADGLAPFYKNGAWGLMNKTGRPVFMPQFHEKPYRFSGGLSAVQVNGTARDNSDGHLYILDTTGTIRAKVPLCDNNGSCIYDSHVAFSDGLIAVKRGGVISGWGFMDATGKMVIAPQYEDVTPFSEGRAVAVNREGALLVIKKPDTK</sequence>
<comment type="caution">
    <text evidence="2">The sequence shown here is derived from an EMBL/GenBank/DDBJ whole genome shotgun (WGS) entry which is preliminary data.</text>
</comment>
<dbReference type="EMBL" id="JABAHZ010000001">
    <property type="protein sequence ID" value="NLR77491.1"/>
    <property type="molecule type" value="Genomic_DNA"/>
</dbReference>
<organism evidence="2 3">
    <name type="scientific">Chitinophaga eiseniae</name>
    <dbReference type="NCBI Taxonomy" id="634771"/>
    <lineage>
        <taxon>Bacteria</taxon>
        <taxon>Pseudomonadati</taxon>
        <taxon>Bacteroidota</taxon>
        <taxon>Chitinophagia</taxon>
        <taxon>Chitinophagales</taxon>
        <taxon>Chitinophagaceae</taxon>
        <taxon>Chitinophaga</taxon>
    </lineage>
</organism>
<dbReference type="PANTHER" id="PTHR37841:SF1">
    <property type="entry name" value="DUF3298 DOMAIN-CONTAINING PROTEIN"/>
    <property type="match status" value="1"/>
</dbReference>
<dbReference type="SUPFAM" id="SSF69360">
    <property type="entry name" value="Cell wall binding repeat"/>
    <property type="match status" value="1"/>
</dbReference>
<proteinExistence type="predicted"/>
<accession>A0A847S6V1</accession>
<dbReference type="Proteomes" id="UP000552864">
    <property type="component" value="Unassembled WGS sequence"/>
</dbReference>
<feature type="chain" id="PRO_5032826373" evidence="1">
    <location>
        <begin position="21"/>
        <end position="406"/>
    </location>
</feature>
<evidence type="ECO:0000256" key="1">
    <source>
        <dbReference type="SAM" id="SignalP"/>
    </source>
</evidence>
<evidence type="ECO:0000313" key="3">
    <source>
        <dbReference type="Proteomes" id="UP000552864"/>
    </source>
</evidence>
<reference evidence="2 3" key="1">
    <citation type="submission" date="2020-04" db="EMBL/GenBank/DDBJ databases">
        <authorList>
            <person name="Yin C."/>
        </authorList>
    </citation>
    <scope>NUCLEOTIDE SEQUENCE [LARGE SCALE GENOMIC DNA]</scope>
    <source>
        <strain evidence="2 3">Ak56</strain>
    </source>
</reference>